<gene>
    <name evidence="1" type="ORF">SAMN05192584_110168</name>
</gene>
<accession>A0A1I4DMN6</accession>
<dbReference type="EMBL" id="FOSG01000010">
    <property type="protein sequence ID" value="SFK94179.1"/>
    <property type="molecule type" value="Genomic_DNA"/>
</dbReference>
<sequence length="156" mass="17464">MPKNTEIAAALTGYTPTEEDLRSVEEWFASYDGLASSPTPENIERMADMAVFPLNLVTDGSDGDARTDQWDRRRYTGTMNAVMGGAGDEGARFESARTPFFLSSSLVVVFTDSVMTAGGEEHRMRYADILVRRGGVWRFQTMIQSGWAEMMEERRD</sequence>
<dbReference type="Proteomes" id="UP000198928">
    <property type="component" value="Unassembled WGS sequence"/>
</dbReference>
<organism evidence="1 2">
    <name type="scientific">Streptomyces pini</name>
    <dbReference type="NCBI Taxonomy" id="1520580"/>
    <lineage>
        <taxon>Bacteria</taxon>
        <taxon>Bacillati</taxon>
        <taxon>Actinomycetota</taxon>
        <taxon>Actinomycetes</taxon>
        <taxon>Kitasatosporales</taxon>
        <taxon>Streptomycetaceae</taxon>
        <taxon>Streptomyces</taxon>
    </lineage>
</organism>
<proteinExistence type="predicted"/>
<reference evidence="2" key="1">
    <citation type="submission" date="2016-10" db="EMBL/GenBank/DDBJ databases">
        <authorList>
            <person name="Varghese N."/>
            <person name="Submissions S."/>
        </authorList>
    </citation>
    <scope>NUCLEOTIDE SEQUENCE [LARGE SCALE GENOMIC DNA]</scope>
    <source>
        <strain evidence="2">PL19</strain>
    </source>
</reference>
<dbReference type="AlphaFoldDB" id="A0A1I4DMN6"/>
<protein>
    <recommendedName>
        <fullName evidence="3">Nuclear transport factor 2 family protein</fullName>
    </recommendedName>
</protein>
<evidence type="ECO:0008006" key="3">
    <source>
        <dbReference type="Google" id="ProtNLM"/>
    </source>
</evidence>
<evidence type="ECO:0000313" key="1">
    <source>
        <dbReference type="EMBL" id="SFK94179.1"/>
    </source>
</evidence>
<evidence type="ECO:0000313" key="2">
    <source>
        <dbReference type="Proteomes" id="UP000198928"/>
    </source>
</evidence>
<name>A0A1I4DMN6_9ACTN</name>
<dbReference type="RefSeq" id="WP_245793664.1">
    <property type="nucleotide sequence ID" value="NZ_FOSG01000010.1"/>
</dbReference>
<keyword evidence="2" id="KW-1185">Reference proteome</keyword>